<dbReference type="InterPro" id="IPR050815">
    <property type="entry name" value="TF_fung"/>
</dbReference>
<feature type="domain" description="Xylanolytic transcriptional activator regulatory" evidence="6">
    <location>
        <begin position="185"/>
        <end position="299"/>
    </location>
</feature>
<protein>
    <recommendedName>
        <fullName evidence="6">Xylanolytic transcriptional activator regulatory domain-containing protein</fullName>
    </recommendedName>
</protein>
<evidence type="ECO:0000256" key="3">
    <source>
        <dbReference type="ARBA" id="ARBA00023015"/>
    </source>
</evidence>
<evidence type="ECO:0000259" key="6">
    <source>
        <dbReference type="Pfam" id="PF04082"/>
    </source>
</evidence>
<name>A0A137NSH0_CONC2</name>
<organism evidence="7 8">
    <name type="scientific">Conidiobolus coronatus (strain ATCC 28846 / CBS 209.66 / NRRL 28638)</name>
    <name type="common">Delacroixia coronata</name>
    <dbReference type="NCBI Taxonomy" id="796925"/>
    <lineage>
        <taxon>Eukaryota</taxon>
        <taxon>Fungi</taxon>
        <taxon>Fungi incertae sedis</taxon>
        <taxon>Zoopagomycota</taxon>
        <taxon>Entomophthoromycotina</taxon>
        <taxon>Entomophthoromycetes</taxon>
        <taxon>Entomophthorales</taxon>
        <taxon>Ancylistaceae</taxon>
        <taxon>Conidiobolus</taxon>
    </lineage>
</organism>
<gene>
    <name evidence="7" type="ORF">CONCODRAFT_12661</name>
</gene>
<accession>A0A137NSH0</accession>
<keyword evidence="8" id="KW-1185">Reference proteome</keyword>
<evidence type="ECO:0000313" key="7">
    <source>
        <dbReference type="EMBL" id="KXN65684.1"/>
    </source>
</evidence>
<dbReference type="Pfam" id="PF04082">
    <property type="entry name" value="Fungal_trans"/>
    <property type="match status" value="1"/>
</dbReference>
<sequence length="310" mass="35838">MDYKSNNIEYKPCIKCKITLLRSDEDYCSNCKYRQLSTKPIATVKYRIFMAKFNSKNNNNIKSYLNKHSDSAPGKVININNTKIQRNLRLTDNADTQKAADFSFCLEFNNIDDLSSFILKSKQINLVYLSLIGAKKLQSVPKIQKLIENHEELSSYKVYYPKSHTPPYTSPLKLLTKSSFWESLLNVYFKSFYDSIPIFSIAQFNPKTAPESLLAAIYYTGYKSQPDQPKELTLYMDNYAKANLKLLIRECSLSAIQALLLYFSVYYYEGNAPLHYHCRAHATRIGYALGIHLDNKIFSELEKYTRRLGS</sequence>
<evidence type="ECO:0000256" key="4">
    <source>
        <dbReference type="ARBA" id="ARBA00023163"/>
    </source>
</evidence>
<dbReference type="GO" id="GO:0005634">
    <property type="term" value="C:nucleus"/>
    <property type="evidence" value="ECO:0007669"/>
    <property type="project" value="UniProtKB-SubCell"/>
</dbReference>
<evidence type="ECO:0000256" key="2">
    <source>
        <dbReference type="ARBA" id="ARBA00022723"/>
    </source>
</evidence>
<keyword evidence="2" id="KW-0479">Metal-binding</keyword>
<evidence type="ECO:0000256" key="5">
    <source>
        <dbReference type="ARBA" id="ARBA00023242"/>
    </source>
</evidence>
<dbReference type="CDD" id="cd12148">
    <property type="entry name" value="fungal_TF_MHR"/>
    <property type="match status" value="1"/>
</dbReference>
<evidence type="ECO:0000256" key="1">
    <source>
        <dbReference type="ARBA" id="ARBA00004123"/>
    </source>
</evidence>
<dbReference type="PANTHER" id="PTHR47338:SF5">
    <property type="entry name" value="ZN(II)2CYS6 TRANSCRIPTION FACTOR (EUROFUNG)"/>
    <property type="match status" value="1"/>
</dbReference>
<dbReference type="GO" id="GO:0008270">
    <property type="term" value="F:zinc ion binding"/>
    <property type="evidence" value="ECO:0007669"/>
    <property type="project" value="InterPro"/>
</dbReference>
<dbReference type="PANTHER" id="PTHR47338">
    <property type="entry name" value="ZN(II)2CYS6 TRANSCRIPTION FACTOR (EUROFUNG)-RELATED"/>
    <property type="match status" value="1"/>
</dbReference>
<dbReference type="GO" id="GO:0003677">
    <property type="term" value="F:DNA binding"/>
    <property type="evidence" value="ECO:0007669"/>
    <property type="project" value="InterPro"/>
</dbReference>
<evidence type="ECO:0000313" key="8">
    <source>
        <dbReference type="Proteomes" id="UP000070444"/>
    </source>
</evidence>
<dbReference type="GO" id="GO:0006351">
    <property type="term" value="P:DNA-templated transcription"/>
    <property type="evidence" value="ECO:0007669"/>
    <property type="project" value="InterPro"/>
</dbReference>
<keyword evidence="5" id="KW-0539">Nucleus</keyword>
<dbReference type="EMBL" id="KQ964832">
    <property type="protein sequence ID" value="KXN65684.1"/>
    <property type="molecule type" value="Genomic_DNA"/>
</dbReference>
<proteinExistence type="predicted"/>
<comment type="subcellular location">
    <subcellularLocation>
        <location evidence="1">Nucleus</location>
    </subcellularLocation>
</comment>
<dbReference type="Proteomes" id="UP000070444">
    <property type="component" value="Unassembled WGS sequence"/>
</dbReference>
<reference evidence="7 8" key="1">
    <citation type="journal article" date="2015" name="Genome Biol. Evol.">
        <title>Phylogenomic analyses indicate that early fungi evolved digesting cell walls of algal ancestors of land plants.</title>
        <authorList>
            <person name="Chang Y."/>
            <person name="Wang S."/>
            <person name="Sekimoto S."/>
            <person name="Aerts A.L."/>
            <person name="Choi C."/>
            <person name="Clum A."/>
            <person name="LaButti K.M."/>
            <person name="Lindquist E.A."/>
            <person name="Yee Ngan C."/>
            <person name="Ohm R.A."/>
            <person name="Salamov A.A."/>
            <person name="Grigoriev I.V."/>
            <person name="Spatafora J.W."/>
            <person name="Berbee M.L."/>
        </authorList>
    </citation>
    <scope>NUCLEOTIDE SEQUENCE [LARGE SCALE GENOMIC DNA]</scope>
    <source>
        <strain evidence="7 8">NRRL 28638</strain>
    </source>
</reference>
<dbReference type="InterPro" id="IPR007219">
    <property type="entry name" value="XnlR_reg_dom"/>
</dbReference>
<dbReference type="GO" id="GO:0000981">
    <property type="term" value="F:DNA-binding transcription factor activity, RNA polymerase II-specific"/>
    <property type="evidence" value="ECO:0007669"/>
    <property type="project" value="InterPro"/>
</dbReference>
<keyword evidence="4" id="KW-0804">Transcription</keyword>
<dbReference type="AlphaFoldDB" id="A0A137NSH0"/>
<keyword evidence="3" id="KW-0805">Transcription regulation</keyword>